<sequence>MRVLYSSDPAVAEGLGMVGSQFTGWERVVPAGELSDPQVEEVESSWSDTGRVPPLGVRAVYRGHEYGARWDQGSGVVTLHLGMGDPVPAAGETLGRRGRDGRVVRVPVRFVSRVFTRSASAVWRGDEVQMDVLDRRRVRVRMREESLNVERYGMVRDSQGWFTADVNFLSIEKYCVHERDLGP</sequence>
<protein>
    <submittedName>
        <fullName evidence="1">Uncharacterized protein</fullName>
    </submittedName>
</protein>
<accession>A0A0A0C2C9</accession>
<dbReference type="AlphaFoldDB" id="A0A0A0C2C9"/>
<comment type="caution">
    <text evidence="1">The sequence shown here is derived from an EMBL/GenBank/DDBJ whole genome shotgun (WGS) entry which is preliminary data.</text>
</comment>
<dbReference type="EMBL" id="AXCZ01000037">
    <property type="protein sequence ID" value="KGM13544.1"/>
    <property type="molecule type" value="Genomic_DNA"/>
</dbReference>
<evidence type="ECO:0000313" key="1">
    <source>
        <dbReference type="EMBL" id="KGM13544.1"/>
    </source>
</evidence>
<organism evidence="1 2">
    <name type="scientific">Cellulomonas bogoriensis 69B4 = DSM 16987</name>
    <dbReference type="NCBI Taxonomy" id="1386082"/>
    <lineage>
        <taxon>Bacteria</taxon>
        <taxon>Bacillati</taxon>
        <taxon>Actinomycetota</taxon>
        <taxon>Actinomycetes</taxon>
        <taxon>Micrococcales</taxon>
        <taxon>Cellulomonadaceae</taxon>
        <taxon>Cellulomonas</taxon>
    </lineage>
</organism>
<evidence type="ECO:0000313" key="2">
    <source>
        <dbReference type="Proteomes" id="UP000054314"/>
    </source>
</evidence>
<name>A0A0A0C2C9_9CELL</name>
<reference evidence="1 2" key="1">
    <citation type="submission" date="2013-08" db="EMBL/GenBank/DDBJ databases">
        <title>Genome sequencing of Cellulomonas bogoriensis 69B4.</title>
        <authorList>
            <person name="Chen F."/>
            <person name="Li Y."/>
            <person name="Wang G."/>
        </authorList>
    </citation>
    <scope>NUCLEOTIDE SEQUENCE [LARGE SCALE GENOMIC DNA]</scope>
    <source>
        <strain evidence="1 2">69B4</strain>
    </source>
</reference>
<proteinExistence type="predicted"/>
<dbReference type="Proteomes" id="UP000054314">
    <property type="component" value="Unassembled WGS sequence"/>
</dbReference>
<gene>
    <name evidence="1" type="ORF">N869_13290</name>
</gene>
<keyword evidence="2" id="KW-1185">Reference proteome</keyword>